<dbReference type="PATRIC" id="fig|1229276.3.peg.3050"/>
<evidence type="ECO:0000256" key="1">
    <source>
        <dbReference type="ARBA" id="ARBA00006817"/>
    </source>
</evidence>
<evidence type="ECO:0000313" key="4">
    <source>
        <dbReference type="Proteomes" id="UP000031802"/>
    </source>
</evidence>
<sequence>MMQKLTANAQIQIQKSMNDVFQAIIEPSKMSNYFIGESSGTLETDKTVQWSFPEFPESFPVTGKEIVADTYISFDWSGGEANQLVEIFLSEGDNNSTVVRIVEHEMENTPDGVEQMKRQTGGWANFLACLKAYLEYGINLRIGAFDYMKQSER</sequence>
<feature type="domain" description="Activator of Hsp90 ATPase homologue 1/2-like C-terminal" evidence="2">
    <location>
        <begin position="17"/>
        <end position="135"/>
    </location>
</feature>
<dbReference type="EMBL" id="JJMU01000053">
    <property type="protein sequence ID" value="KGE13418.1"/>
    <property type="molecule type" value="Genomic_DNA"/>
</dbReference>
<dbReference type="RefSeq" id="WP_241462436.1">
    <property type="nucleotide sequence ID" value="NZ_JJMU01000053.1"/>
</dbReference>
<proteinExistence type="inferred from homology"/>
<evidence type="ECO:0000259" key="2">
    <source>
        <dbReference type="Pfam" id="PF08327"/>
    </source>
</evidence>
<name>A0A0B8T358_9SPHI</name>
<protein>
    <submittedName>
        <fullName evidence="3">Activator of HSP90 ATPase 1 family protein</fullName>
    </submittedName>
</protein>
<dbReference type="InterPro" id="IPR023393">
    <property type="entry name" value="START-like_dom_sf"/>
</dbReference>
<dbReference type="Proteomes" id="UP000031802">
    <property type="component" value="Unassembled WGS sequence"/>
</dbReference>
<comment type="caution">
    <text evidence="3">The sequence shown here is derived from an EMBL/GenBank/DDBJ whole genome shotgun (WGS) entry which is preliminary data.</text>
</comment>
<evidence type="ECO:0000313" key="3">
    <source>
        <dbReference type="EMBL" id="KGE13418.1"/>
    </source>
</evidence>
<dbReference type="InterPro" id="IPR013538">
    <property type="entry name" value="ASHA1/2-like_C"/>
</dbReference>
<dbReference type="Gene3D" id="3.30.530.20">
    <property type="match status" value="1"/>
</dbReference>
<gene>
    <name evidence="3" type="ORF">DI53_2949</name>
</gene>
<organism evidence="3 4">
    <name type="scientific">Sphingobacterium deserti</name>
    <dbReference type="NCBI Taxonomy" id="1229276"/>
    <lineage>
        <taxon>Bacteria</taxon>
        <taxon>Pseudomonadati</taxon>
        <taxon>Bacteroidota</taxon>
        <taxon>Sphingobacteriia</taxon>
        <taxon>Sphingobacteriales</taxon>
        <taxon>Sphingobacteriaceae</taxon>
        <taxon>Sphingobacterium</taxon>
    </lineage>
</organism>
<dbReference type="STRING" id="1229276.DI53_2949"/>
<dbReference type="AlphaFoldDB" id="A0A0B8T358"/>
<dbReference type="eggNOG" id="COG3832">
    <property type="taxonomic scope" value="Bacteria"/>
</dbReference>
<dbReference type="Pfam" id="PF08327">
    <property type="entry name" value="AHSA1"/>
    <property type="match status" value="1"/>
</dbReference>
<accession>A0A0B8T358</accession>
<reference evidence="3 4" key="2">
    <citation type="journal article" date="2015" name="PLoS ONE">
        <title>Whole-Genome Optical Mapping and Finished Genome Sequence of Sphingobacterium deserti sp. nov., a New Species Isolated from the Western Desert of China.</title>
        <authorList>
            <person name="Teng C."/>
            <person name="Zhou Z."/>
            <person name="Molnar I."/>
            <person name="Li X."/>
            <person name="Tang R."/>
            <person name="Chen M."/>
            <person name="Wang L."/>
            <person name="Su S."/>
            <person name="Zhang W."/>
            <person name="Lin M."/>
        </authorList>
    </citation>
    <scope>NUCLEOTIDE SEQUENCE [LARGE SCALE GENOMIC DNA]</scope>
    <source>
        <strain evidence="4">ACCC05744</strain>
    </source>
</reference>
<reference evidence="4" key="1">
    <citation type="submission" date="2014-04" db="EMBL/GenBank/DDBJ databases">
        <title>Whole-Genome optical mapping and complete genome sequence of Sphingobacterium deserti sp. nov., a new spaces isolated from desert in the west of China.</title>
        <authorList>
            <person name="Teng C."/>
            <person name="Zhou Z."/>
            <person name="Li X."/>
            <person name="Chen M."/>
            <person name="Lin M."/>
            <person name="Wang L."/>
            <person name="Su S."/>
            <person name="Zhang C."/>
            <person name="Zhang W."/>
        </authorList>
    </citation>
    <scope>NUCLEOTIDE SEQUENCE [LARGE SCALE GENOMIC DNA]</scope>
    <source>
        <strain evidence="4">ACCC05744</strain>
    </source>
</reference>
<keyword evidence="4" id="KW-1185">Reference proteome</keyword>
<dbReference type="SUPFAM" id="SSF55961">
    <property type="entry name" value="Bet v1-like"/>
    <property type="match status" value="1"/>
</dbReference>
<comment type="similarity">
    <text evidence="1">Belongs to the AHA1 family.</text>
</comment>